<name>A0A7W7R9U2_KITKI</name>
<protein>
    <submittedName>
        <fullName evidence="2">Uncharacterized protein YbjT (DUF2867 family)</fullName>
    </submittedName>
</protein>
<feature type="domain" description="NAD(P)-binding" evidence="1">
    <location>
        <begin position="13"/>
        <end position="199"/>
    </location>
</feature>
<accession>A0A7W7R9U2</accession>
<keyword evidence="3" id="KW-1185">Reference proteome</keyword>
<dbReference type="PANTHER" id="PTHR43162:SF1">
    <property type="entry name" value="PRESTALK A DIFFERENTIATION PROTEIN A"/>
    <property type="match status" value="1"/>
</dbReference>
<sequence>MGEALVLVTGAAGSVGAVGRSVVQDLRARGLPVRALVRREDERAAALRAMGAEVVSGDLTRPADVVRALAGCGRVYFGMGVSSQYLEAALVTAVAARAGQGLEAFVNMSQMTVSQMTPTSTDESTQQRQHWLTEQALNWSGLPVVHVRPTVFLENPLFRLAFAGVARTGSLRLPFGTGRTSPIAVRDVAAVVAQILADPAPHIGRVHELTGPVSQDLTAVAAELSTALNRPVGYDDPPYEQWLETDLRPLGLPDHVFEHLATMARLHARNRYDRSTRAVEQITGRPACGVREYAQTHPELFTA</sequence>
<proteinExistence type="predicted"/>
<dbReference type="AlphaFoldDB" id="A0A7W7R9U2"/>
<dbReference type="Gene3D" id="3.90.25.10">
    <property type="entry name" value="UDP-galactose 4-epimerase, domain 1"/>
    <property type="match status" value="1"/>
</dbReference>
<organism evidence="2 3">
    <name type="scientific">Kitasatospora kifunensis</name>
    <name type="common">Streptomyces kifunensis</name>
    <dbReference type="NCBI Taxonomy" id="58351"/>
    <lineage>
        <taxon>Bacteria</taxon>
        <taxon>Bacillati</taxon>
        <taxon>Actinomycetota</taxon>
        <taxon>Actinomycetes</taxon>
        <taxon>Kitasatosporales</taxon>
        <taxon>Streptomycetaceae</taxon>
        <taxon>Kitasatospora</taxon>
    </lineage>
</organism>
<dbReference type="RefSeq" id="WP_184944945.1">
    <property type="nucleotide sequence ID" value="NZ_JACHJV010000002.1"/>
</dbReference>
<evidence type="ECO:0000313" key="3">
    <source>
        <dbReference type="Proteomes" id="UP000540506"/>
    </source>
</evidence>
<dbReference type="Gene3D" id="3.40.50.720">
    <property type="entry name" value="NAD(P)-binding Rossmann-like Domain"/>
    <property type="match status" value="1"/>
</dbReference>
<dbReference type="InterPro" id="IPR036291">
    <property type="entry name" value="NAD(P)-bd_dom_sf"/>
</dbReference>
<dbReference type="PANTHER" id="PTHR43162">
    <property type="match status" value="1"/>
</dbReference>
<evidence type="ECO:0000313" key="2">
    <source>
        <dbReference type="EMBL" id="MBB4928053.1"/>
    </source>
</evidence>
<dbReference type="Pfam" id="PF13460">
    <property type="entry name" value="NAD_binding_10"/>
    <property type="match status" value="1"/>
</dbReference>
<dbReference type="InterPro" id="IPR016040">
    <property type="entry name" value="NAD(P)-bd_dom"/>
</dbReference>
<reference evidence="2 3" key="1">
    <citation type="submission" date="2020-08" db="EMBL/GenBank/DDBJ databases">
        <title>Sequencing the genomes of 1000 actinobacteria strains.</title>
        <authorList>
            <person name="Klenk H.-P."/>
        </authorList>
    </citation>
    <scope>NUCLEOTIDE SEQUENCE [LARGE SCALE GENOMIC DNA]</scope>
    <source>
        <strain evidence="2 3">DSM 41654</strain>
    </source>
</reference>
<evidence type="ECO:0000259" key="1">
    <source>
        <dbReference type="Pfam" id="PF13460"/>
    </source>
</evidence>
<dbReference type="SUPFAM" id="SSF51735">
    <property type="entry name" value="NAD(P)-binding Rossmann-fold domains"/>
    <property type="match status" value="1"/>
</dbReference>
<gene>
    <name evidence="2" type="ORF">FHR34_007148</name>
</gene>
<dbReference type="InterPro" id="IPR051604">
    <property type="entry name" value="Ergot_Alk_Oxidoreductase"/>
</dbReference>
<dbReference type="EMBL" id="JACHJV010000002">
    <property type="protein sequence ID" value="MBB4928053.1"/>
    <property type="molecule type" value="Genomic_DNA"/>
</dbReference>
<comment type="caution">
    <text evidence="2">The sequence shown here is derived from an EMBL/GenBank/DDBJ whole genome shotgun (WGS) entry which is preliminary data.</text>
</comment>
<dbReference type="Proteomes" id="UP000540506">
    <property type="component" value="Unassembled WGS sequence"/>
</dbReference>